<dbReference type="PROSITE" id="PS01124">
    <property type="entry name" value="HTH_ARAC_FAMILY_2"/>
    <property type="match status" value="1"/>
</dbReference>
<keyword evidence="2" id="KW-0238">DNA-binding</keyword>
<organism evidence="5 6">
    <name type="scientific">Novosphingobium beihaiensis</name>
    <dbReference type="NCBI Taxonomy" id="2930389"/>
    <lineage>
        <taxon>Bacteria</taxon>
        <taxon>Pseudomonadati</taxon>
        <taxon>Pseudomonadota</taxon>
        <taxon>Alphaproteobacteria</taxon>
        <taxon>Sphingomonadales</taxon>
        <taxon>Sphingomonadaceae</taxon>
        <taxon>Novosphingobium</taxon>
    </lineage>
</organism>
<dbReference type="InterPro" id="IPR032687">
    <property type="entry name" value="AraC-type_N"/>
</dbReference>
<dbReference type="SUPFAM" id="SSF46689">
    <property type="entry name" value="Homeodomain-like"/>
    <property type="match status" value="1"/>
</dbReference>
<dbReference type="EMBL" id="JALHLG010000064">
    <property type="protein sequence ID" value="MCJ2189105.1"/>
    <property type="molecule type" value="Genomic_DNA"/>
</dbReference>
<evidence type="ECO:0000313" key="6">
    <source>
        <dbReference type="Proteomes" id="UP001202281"/>
    </source>
</evidence>
<name>A0ABT0BVU8_9SPHN</name>
<dbReference type="SMART" id="SM00342">
    <property type="entry name" value="HTH_ARAC"/>
    <property type="match status" value="1"/>
</dbReference>
<dbReference type="Pfam" id="PF12625">
    <property type="entry name" value="Arabinose_bd"/>
    <property type="match status" value="1"/>
</dbReference>
<dbReference type="PANTHER" id="PTHR47894">
    <property type="entry name" value="HTH-TYPE TRANSCRIPTIONAL REGULATOR GADX"/>
    <property type="match status" value="1"/>
</dbReference>
<dbReference type="InterPro" id="IPR009057">
    <property type="entry name" value="Homeodomain-like_sf"/>
</dbReference>
<keyword evidence="6" id="KW-1185">Reference proteome</keyword>
<dbReference type="PANTHER" id="PTHR47894:SF1">
    <property type="entry name" value="HTH-TYPE TRANSCRIPTIONAL REGULATOR VQSM"/>
    <property type="match status" value="1"/>
</dbReference>
<proteinExistence type="predicted"/>
<protein>
    <submittedName>
        <fullName evidence="5">AraC family transcriptional regulator</fullName>
    </submittedName>
</protein>
<evidence type="ECO:0000256" key="2">
    <source>
        <dbReference type="ARBA" id="ARBA00023125"/>
    </source>
</evidence>
<comment type="caution">
    <text evidence="5">The sequence shown here is derived from an EMBL/GenBank/DDBJ whole genome shotgun (WGS) entry which is preliminary data.</text>
</comment>
<evidence type="ECO:0000256" key="3">
    <source>
        <dbReference type="ARBA" id="ARBA00023163"/>
    </source>
</evidence>
<reference evidence="5 6" key="1">
    <citation type="submission" date="2022-04" db="EMBL/GenBank/DDBJ databases">
        <title>Identification of a novel bacterium isolated from mangrove sediments.</title>
        <authorList>
            <person name="Pan X."/>
        </authorList>
    </citation>
    <scope>NUCLEOTIDE SEQUENCE [LARGE SCALE GENOMIC DNA]</scope>
    <source>
        <strain evidence="5 6">B2638</strain>
    </source>
</reference>
<evidence type="ECO:0000313" key="5">
    <source>
        <dbReference type="EMBL" id="MCJ2189105.1"/>
    </source>
</evidence>
<gene>
    <name evidence="5" type="ORF">MTR66_20125</name>
</gene>
<dbReference type="Pfam" id="PF12833">
    <property type="entry name" value="HTH_18"/>
    <property type="match status" value="1"/>
</dbReference>
<dbReference type="Proteomes" id="UP001202281">
    <property type="component" value="Unassembled WGS sequence"/>
</dbReference>
<dbReference type="RefSeq" id="WP_243924302.1">
    <property type="nucleotide sequence ID" value="NZ_JALHLG010000064.1"/>
</dbReference>
<feature type="domain" description="HTH araC/xylS-type" evidence="4">
    <location>
        <begin position="227"/>
        <end position="328"/>
    </location>
</feature>
<sequence>MGFKPVTLRVYLQRALEMGLSPHEILHGSGTSWADIEALRPMDLDQIAGLFDCLARRTPRDFAIQCGLACKIRDFGIVGFSMMSMPTLRDAFEYLNRYCRLVGHPLINTMSESGDKWCMQFVPCRIMSAEALRFCQEISIAALGPVIEELTDAPASTHRIDFSFARPAETALYDALDASHIRYGQEQPAYHGLRADLDRPIRSYDGDVSHVCIEQCDKSLAVLTGERSVIEQLEDLMLMSSGGMPSLEEMAVSLGTSCRSLQRELHLHGLNYQQLVRNFRLKRAKVLLREDLNNVKTIAHLLGFKDAGSFRRAFHGWTGLSIGEWQASQAMDADGWRRLPGAPESRLQVA</sequence>
<dbReference type="InterPro" id="IPR018060">
    <property type="entry name" value="HTH_AraC"/>
</dbReference>
<accession>A0ABT0BVU8</accession>
<evidence type="ECO:0000259" key="4">
    <source>
        <dbReference type="PROSITE" id="PS01124"/>
    </source>
</evidence>
<evidence type="ECO:0000256" key="1">
    <source>
        <dbReference type="ARBA" id="ARBA00023015"/>
    </source>
</evidence>
<dbReference type="Gene3D" id="1.10.10.60">
    <property type="entry name" value="Homeodomain-like"/>
    <property type="match status" value="1"/>
</dbReference>
<keyword evidence="3" id="KW-0804">Transcription</keyword>
<keyword evidence="1" id="KW-0805">Transcription regulation</keyword>